<dbReference type="OrthoDB" id="4302715at2"/>
<keyword evidence="2" id="KW-1185">Reference proteome</keyword>
<name>A0A5Q0H941_SACSY</name>
<dbReference type="AlphaFoldDB" id="A0A5Q0H941"/>
<reference evidence="2" key="1">
    <citation type="journal article" date="2021" name="Curr. Microbiol.">
        <title>Complete genome of nocamycin-producing strain Saccharothrix syringae NRRL B-16468 reveals the biosynthetic potential for secondary metabolites.</title>
        <authorList>
            <person name="Mo X."/>
            <person name="Yang S."/>
        </authorList>
    </citation>
    <scope>NUCLEOTIDE SEQUENCE [LARGE SCALE GENOMIC DNA]</scope>
    <source>
        <strain evidence="2">ATCC 51364 / DSM 43886 / JCM 6844 / KCTC 9398 / NBRC 14523 / NRRL B-16468 / INA 2240</strain>
    </source>
</reference>
<evidence type="ECO:0000313" key="1">
    <source>
        <dbReference type="EMBL" id="QFZ22736.1"/>
    </source>
</evidence>
<evidence type="ECO:0000313" key="2">
    <source>
        <dbReference type="Proteomes" id="UP000325787"/>
    </source>
</evidence>
<dbReference type="KEGG" id="ssyi:EKG83_39680"/>
<protein>
    <submittedName>
        <fullName evidence="1">Uncharacterized protein</fullName>
    </submittedName>
</protein>
<dbReference type="Proteomes" id="UP000325787">
    <property type="component" value="Chromosome"/>
</dbReference>
<sequence>MADIDPSSLPGGLATVLDWAAELHGDEPGWHLWAVLDGPLRLALAQAWVLNTAGRVDDRRAATLAEANPDSSDAESMLDWYIAHWRRVYDMLAGDFGVFGAPTLVGVDMELVVLVESQHVGYVEAGGPPMAGHSFIVKLRDNDWVIAALSRRLPVPGWPPTEEEIPGLGLDG</sequence>
<dbReference type="RefSeq" id="WP_153278725.1">
    <property type="nucleotide sequence ID" value="NZ_CP034550.1"/>
</dbReference>
<organism evidence="1 2">
    <name type="scientific">Saccharothrix syringae</name>
    <name type="common">Nocardiopsis syringae</name>
    <dbReference type="NCBI Taxonomy" id="103733"/>
    <lineage>
        <taxon>Bacteria</taxon>
        <taxon>Bacillati</taxon>
        <taxon>Actinomycetota</taxon>
        <taxon>Actinomycetes</taxon>
        <taxon>Pseudonocardiales</taxon>
        <taxon>Pseudonocardiaceae</taxon>
        <taxon>Saccharothrix</taxon>
    </lineage>
</organism>
<gene>
    <name evidence="1" type="ORF">EKG83_39680</name>
</gene>
<dbReference type="EMBL" id="CP034550">
    <property type="protein sequence ID" value="QFZ22736.1"/>
    <property type="molecule type" value="Genomic_DNA"/>
</dbReference>
<accession>A0A5Q0H941</accession>
<proteinExistence type="predicted"/>